<keyword evidence="7" id="KW-0732">Signal</keyword>
<keyword evidence="10" id="KW-0560">Oxidoreductase</keyword>
<dbReference type="InterPro" id="IPR045187">
    <property type="entry name" value="CcO_II"/>
</dbReference>
<keyword evidence="16" id="KW-1185">Reference proteome</keyword>
<evidence type="ECO:0000256" key="12">
    <source>
        <dbReference type="SAM" id="Phobius"/>
    </source>
</evidence>
<protein>
    <submittedName>
        <fullName evidence="15">Cytochrome bo3 quinol oxidase subunit 2</fullName>
    </submittedName>
</protein>
<dbReference type="InterPro" id="IPR011759">
    <property type="entry name" value="Cyt_c_oxidase_su2_TM_dom"/>
</dbReference>
<evidence type="ECO:0000256" key="10">
    <source>
        <dbReference type="ARBA" id="ARBA00023002"/>
    </source>
</evidence>
<evidence type="ECO:0000256" key="11">
    <source>
        <dbReference type="ARBA" id="ARBA00023136"/>
    </source>
</evidence>
<dbReference type="PRINTS" id="PR01166">
    <property type="entry name" value="CYCOXIDASEII"/>
</dbReference>
<comment type="similarity">
    <text evidence="2">Belongs to the cytochrome c oxidase subunit 2 family.</text>
</comment>
<evidence type="ECO:0000256" key="8">
    <source>
        <dbReference type="ARBA" id="ARBA00022982"/>
    </source>
</evidence>
<evidence type="ECO:0000256" key="6">
    <source>
        <dbReference type="ARBA" id="ARBA00022692"/>
    </source>
</evidence>
<evidence type="ECO:0000256" key="2">
    <source>
        <dbReference type="ARBA" id="ARBA00007866"/>
    </source>
</evidence>
<keyword evidence="3" id="KW-0813">Transport</keyword>
<feature type="domain" description="Cytochrome oxidase subunit II transmembrane region profile" evidence="14">
    <location>
        <begin position="21"/>
        <end position="118"/>
    </location>
</feature>
<evidence type="ECO:0000256" key="1">
    <source>
        <dbReference type="ARBA" id="ARBA00004651"/>
    </source>
</evidence>
<dbReference type="AlphaFoldDB" id="A0A366F5I3"/>
<dbReference type="SUPFAM" id="SSF49503">
    <property type="entry name" value="Cupredoxins"/>
    <property type="match status" value="1"/>
</dbReference>
<evidence type="ECO:0000256" key="5">
    <source>
        <dbReference type="ARBA" id="ARBA00022660"/>
    </source>
</evidence>
<keyword evidence="6 12" id="KW-0812">Transmembrane</keyword>
<keyword evidence="9 12" id="KW-1133">Transmembrane helix</keyword>
<dbReference type="EMBL" id="QNRK01000020">
    <property type="protein sequence ID" value="RBP09908.1"/>
    <property type="molecule type" value="Genomic_DNA"/>
</dbReference>
<accession>A0A366F5I3</accession>
<dbReference type="PROSITE" id="PS51257">
    <property type="entry name" value="PROKAR_LIPOPROTEIN"/>
    <property type="match status" value="1"/>
</dbReference>
<dbReference type="GO" id="GO:0005886">
    <property type="term" value="C:plasma membrane"/>
    <property type="evidence" value="ECO:0007669"/>
    <property type="project" value="UniProtKB-SubCell"/>
</dbReference>
<dbReference type="InterPro" id="IPR034227">
    <property type="entry name" value="CuRO_UO_II"/>
</dbReference>
<evidence type="ECO:0000256" key="4">
    <source>
        <dbReference type="ARBA" id="ARBA00022475"/>
    </source>
</evidence>
<evidence type="ECO:0000256" key="7">
    <source>
        <dbReference type="ARBA" id="ARBA00022729"/>
    </source>
</evidence>
<proteinExistence type="inferred from homology"/>
<dbReference type="InterPro" id="IPR002429">
    <property type="entry name" value="CcO_II-like_C"/>
</dbReference>
<dbReference type="GO" id="GO:0016491">
    <property type="term" value="F:oxidoreductase activity"/>
    <property type="evidence" value="ECO:0007669"/>
    <property type="project" value="UniProtKB-KW"/>
</dbReference>
<dbReference type="RefSeq" id="WP_210208955.1">
    <property type="nucleotide sequence ID" value="NZ_QNRK01000020.1"/>
</dbReference>
<dbReference type="InterPro" id="IPR036257">
    <property type="entry name" value="Cyt_c_oxidase_su2_TM_sf"/>
</dbReference>
<dbReference type="PANTHER" id="PTHR22888:SF18">
    <property type="entry name" value="CYTOCHROME BO(3) UBIQUINOL OXIDASE SUBUNIT 2"/>
    <property type="match status" value="1"/>
</dbReference>
<dbReference type="CDD" id="cd04212">
    <property type="entry name" value="CuRO_UO_II"/>
    <property type="match status" value="1"/>
</dbReference>
<keyword evidence="8" id="KW-0249">Electron transport</keyword>
<feature type="transmembrane region" description="Helical" evidence="12">
    <location>
        <begin position="43"/>
        <end position="69"/>
    </location>
</feature>
<dbReference type="GO" id="GO:0042773">
    <property type="term" value="P:ATP synthesis coupled electron transport"/>
    <property type="evidence" value="ECO:0007669"/>
    <property type="project" value="TreeGrafter"/>
</dbReference>
<keyword evidence="11 12" id="KW-0472">Membrane</keyword>
<dbReference type="Proteomes" id="UP000253529">
    <property type="component" value="Unassembled WGS sequence"/>
</dbReference>
<feature type="transmembrane region" description="Helical" evidence="12">
    <location>
        <begin position="90"/>
        <end position="110"/>
    </location>
</feature>
<evidence type="ECO:0000313" key="16">
    <source>
        <dbReference type="Proteomes" id="UP000253529"/>
    </source>
</evidence>
<evidence type="ECO:0000256" key="9">
    <source>
        <dbReference type="ARBA" id="ARBA00022989"/>
    </source>
</evidence>
<gene>
    <name evidence="15" type="ORF">DFR50_120108</name>
</gene>
<evidence type="ECO:0000313" key="15">
    <source>
        <dbReference type="EMBL" id="RBP09908.1"/>
    </source>
</evidence>
<evidence type="ECO:0000259" key="14">
    <source>
        <dbReference type="PROSITE" id="PS50999"/>
    </source>
</evidence>
<feature type="domain" description="Cytochrome oxidase subunit II copper A binding" evidence="13">
    <location>
        <begin position="124"/>
        <end position="236"/>
    </location>
</feature>
<name>A0A366F5I3_9HYPH</name>
<sequence>MNASRGKSACFALLSAFLLSGCNAVKLGVMNHAGPIAASQWRLYSIVAVVLIFVAGPVLLLTPLIAWHYRLSNKHNAFRPNWGFSWTLEGFIWIPPTAIVIGLAFLVWSYTHALDPYRPLVSAQAPLEVQAVGLDWKWLFIEPDQRFAAVNLLVIPVNRPVHISLTSGTVMQSLLIPQLSGQIYAMAGMTTHLNLAASRPGVYRGENTQFNGAGFQNEKFNVVALPPADYDRWVEQARASGHPLDAAAYPALFRQSSPPQPIVFSSIPQDLFQRILVQSTEPRS</sequence>
<reference evidence="15 16" key="1">
    <citation type="submission" date="2018-06" db="EMBL/GenBank/DDBJ databases">
        <title>Genomic Encyclopedia of Type Strains, Phase IV (KMG-IV): sequencing the most valuable type-strain genomes for metagenomic binning, comparative biology and taxonomic classification.</title>
        <authorList>
            <person name="Goeker M."/>
        </authorList>
    </citation>
    <scope>NUCLEOTIDE SEQUENCE [LARGE SCALE GENOMIC DNA]</scope>
    <source>
        <strain evidence="15 16">DSM 24875</strain>
    </source>
</reference>
<evidence type="ECO:0000256" key="3">
    <source>
        <dbReference type="ARBA" id="ARBA00022448"/>
    </source>
</evidence>
<comment type="caution">
    <text evidence="15">The sequence shown here is derived from an EMBL/GenBank/DDBJ whole genome shotgun (WGS) entry which is preliminary data.</text>
</comment>
<evidence type="ECO:0000259" key="13">
    <source>
        <dbReference type="PROSITE" id="PS50857"/>
    </source>
</evidence>
<organism evidence="15 16">
    <name type="scientific">Roseiarcus fermentans</name>
    <dbReference type="NCBI Taxonomy" id="1473586"/>
    <lineage>
        <taxon>Bacteria</taxon>
        <taxon>Pseudomonadati</taxon>
        <taxon>Pseudomonadota</taxon>
        <taxon>Alphaproteobacteria</taxon>
        <taxon>Hyphomicrobiales</taxon>
        <taxon>Roseiarcaceae</taxon>
        <taxon>Roseiarcus</taxon>
    </lineage>
</organism>
<dbReference type="GO" id="GO:0005507">
    <property type="term" value="F:copper ion binding"/>
    <property type="evidence" value="ECO:0007669"/>
    <property type="project" value="InterPro"/>
</dbReference>
<dbReference type="Pfam" id="PF00116">
    <property type="entry name" value="COX2"/>
    <property type="match status" value="1"/>
</dbReference>
<dbReference type="PROSITE" id="PS50999">
    <property type="entry name" value="COX2_TM"/>
    <property type="match status" value="1"/>
</dbReference>
<dbReference type="GO" id="GO:0004129">
    <property type="term" value="F:cytochrome-c oxidase activity"/>
    <property type="evidence" value="ECO:0007669"/>
    <property type="project" value="InterPro"/>
</dbReference>
<keyword evidence="4" id="KW-1003">Cell membrane</keyword>
<dbReference type="SUPFAM" id="SSF81464">
    <property type="entry name" value="Cytochrome c oxidase subunit II-like, transmembrane region"/>
    <property type="match status" value="1"/>
</dbReference>
<dbReference type="PROSITE" id="PS50857">
    <property type="entry name" value="COX2_CUA"/>
    <property type="match status" value="1"/>
</dbReference>
<comment type="subcellular location">
    <subcellularLocation>
        <location evidence="1">Cell membrane</location>
        <topology evidence="1">Multi-pass membrane protein</topology>
    </subcellularLocation>
</comment>
<dbReference type="InterPro" id="IPR008972">
    <property type="entry name" value="Cupredoxin"/>
</dbReference>
<dbReference type="Gene3D" id="2.60.40.420">
    <property type="entry name" value="Cupredoxins - blue copper proteins"/>
    <property type="match status" value="1"/>
</dbReference>
<dbReference type="Gene3D" id="1.10.287.90">
    <property type="match status" value="1"/>
</dbReference>
<dbReference type="PANTHER" id="PTHR22888">
    <property type="entry name" value="CYTOCHROME C OXIDASE, SUBUNIT II"/>
    <property type="match status" value="1"/>
</dbReference>
<keyword evidence="5" id="KW-0679">Respiratory chain</keyword>